<reference evidence="1 2" key="2">
    <citation type="journal article" date="2009" name="PLoS ONE">
        <title>The photosynthetic apparatus and its regulation in the aerobic gammaproteobacterium Congregibacter litoralis gen. nov., sp. nov.</title>
        <authorList>
            <person name="Spring S."/>
            <person name="Lunsdorf H."/>
            <person name="Fuchs B.M."/>
            <person name="Tindall B.J."/>
        </authorList>
    </citation>
    <scope>NUCLEOTIDE SEQUENCE [LARGE SCALE GENOMIC DNA]</scope>
    <source>
        <strain evidence="1">KT71</strain>
    </source>
</reference>
<reference evidence="1 2" key="1">
    <citation type="journal article" date="2007" name="Proc. Natl. Acad. Sci. U.S.A.">
        <title>Characterization of a marine gammaproteobacterium capable of aerobic anoxygenic photosynthesis.</title>
        <authorList>
            <person name="Fuchs B.M."/>
            <person name="Spring S."/>
            <person name="Teeling H."/>
            <person name="Quast C."/>
            <person name="Wulf J."/>
            <person name="Schattenhofer M."/>
            <person name="Yan S."/>
            <person name="Ferriera S."/>
            <person name="Johnson J."/>
            <person name="Glockner F.O."/>
            <person name="Amann R."/>
        </authorList>
    </citation>
    <scope>NUCLEOTIDE SEQUENCE [LARGE SCALE GENOMIC DNA]</scope>
    <source>
        <strain evidence="1">KT71</strain>
    </source>
</reference>
<accession>V7HS87</accession>
<evidence type="ECO:0000313" key="1">
    <source>
        <dbReference type="EMBL" id="ESZ89423.1"/>
    </source>
</evidence>
<keyword evidence="2" id="KW-1185">Reference proteome</keyword>
<dbReference type="HOGENOM" id="CLU_3288034_0_0_6"/>
<dbReference type="AlphaFoldDB" id="V7HS87"/>
<name>V7HS87_9GAMM</name>
<organism evidence="1 2">
    <name type="scientific">Congregibacter litoralis KT71</name>
    <dbReference type="NCBI Taxonomy" id="314285"/>
    <lineage>
        <taxon>Bacteria</taxon>
        <taxon>Pseudomonadati</taxon>
        <taxon>Pseudomonadota</taxon>
        <taxon>Gammaproteobacteria</taxon>
        <taxon>Cellvibrionales</taxon>
        <taxon>Halieaceae</taxon>
        <taxon>Congregibacter</taxon>
    </lineage>
</organism>
<proteinExistence type="predicted"/>
<dbReference type="Proteomes" id="UP000019205">
    <property type="component" value="Chromosome"/>
</dbReference>
<evidence type="ECO:0000313" key="2">
    <source>
        <dbReference type="Proteomes" id="UP000019205"/>
    </source>
</evidence>
<comment type="caution">
    <text evidence="1">The sequence shown here is derived from an EMBL/GenBank/DDBJ whole genome shotgun (WGS) entry which is preliminary data.</text>
</comment>
<gene>
    <name evidence="1" type="ORF">KT71_002293</name>
</gene>
<protein>
    <submittedName>
        <fullName evidence="1">Uncharacterized protein</fullName>
    </submittedName>
</protein>
<dbReference type="EMBL" id="AAOA02000001">
    <property type="protein sequence ID" value="ESZ89423.1"/>
    <property type="molecule type" value="Genomic_DNA"/>
</dbReference>
<sequence>MTRFGTPLRFECAAVDGVSMKRMAQITTALSAITPKEISL</sequence>